<evidence type="ECO:0000313" key="1">
    <source>
        <dbReference type="EMBL" id="MCW8087354.1"/>
    </source>
</evidence>
<dbReference type="EMBL" id="JAPFQI010000016">
    <property type="protein sequence ID" value="MCW8087354.1"/>
    <property type="molecule type" value="Genomic_DNA"/>
</dbReference>
<evidence type="ECO:0000313" key="2">
    <source>
        <dbReference type="Proteomes" id="UP001526430"/>
    </source>
</evidence>
<protein>
    <submittedName>
        <fullName evidence="1">Uncharacterized protein</fullName>
    </submittedName>
</protein>
<comment type="caution">
    <text evidence="1">The sequence shown here is derived from an EMBL/GenBank/DDBJ whole genome shotgun (WGS) entry which is preliminary data.</text>
</comment>
<name>A0ABT3P0M9_9PROT</name>
<organism evidence="1 2">
    <name type="scientific">Sabulicella glaciei</name>
    <dbReference type="NCBI Taxonomy" id="2984948"/>
    <lineage>
        <taxon>Bacteria</taxon>
        <taxon>Pseudomonadati</taxon>
        <taxon>Pseudomonadota</taxon>
        <taxon>Alphaproteobacteria</taxon>
        <taxon>Acetobacterales</taxon>
        <taxon>Acetobacteraceae</taxon>
        <taxon>Sabulicella</taxon>
    </lineage>
</organism>
<proteinExistence type="predicted"/>
<reference evidence="1 2" key="1">
    <citation type="submission" date="2022-10" db="EMBL/GenBank/DDBJ databases">
        <title>Roseococcus glaciei nov., sp. nov., isolated from glacier.</title>
        <authorList>
            <person name="Liu Q."/>
            <person name="Xin Y.-H."/>
        </authorList>
    </citation>
    <scope>NUCLEOTIDE SEQUENCE [LARGE SCALE GENOMIC DNA]</scope>
    <source>
        <strain evidence="1 2">MDT2-1-1</strain>
    </source>
</reference>
<dbReference type="Proteomes" id="UP001526430">
    <property type="component" value="Unassembled WGS sequence"/>
</dbReference>
<gene>
    <name evidence="1" type="ORF">OF850_17115</name>
</gene>
<accession>A0ABT3P0M9</accession>
<dbReference type="RefSeq" id="WP_301591544.1">
    <property type="nucleotide sequence ID" value="NZ_JAPFQI010000016.1"/>
</dbReference>
<sequence length="73" mass="7117">MSEDRLAAPMELTAAELDAVAGGLINVVAVDVVDIENNNVAVAIPVNAAVAIGVLGGAVAGAAQGRPGRIVQA</sequence>
<keyword evidence="2" id="KW-1185">Reference proteome</keyword>